<sequence>MASPAAGGPAATDRADPRDDPRGNHLRDRQGTAVIESILPASVTSVESYTDADDLFPEEAALVARAVEKRRLEFATARWCAHKALADLGYPATPILHGPKNEPLWPDGVIGALTHCDGYRAAAVARAGELAAIGIDAEPHRELPAGVLETVARPEEIPALAALASQHPKTHWDKLMFSAKESVYKAWFPLARRWLDFQDATLRFDPADRTFVAELHQAGPVVGGAPLTRMRGRFVVEGELLATSVVVRD</sequence>
<dbReference type="PANTHER" id="PTHR38096">
    <property type="entry name" value="ENTEROBACTIN SYNTHASE COMPONENT D"/>
    <property type="match status" value="1"/>
</dbReference>
<dbReference type="InterPro" id="IPR003542">
    <property type="entry name" value="Enbac_synth_compD-like"/>
</dbReference>
<evidence type="ECO:0000259" key="3">
    <source>
        <dbReference type="Pfam" id="PF01648"/>
    </source>
</evidence>
<dbReference type="InterPro" id="IPR008278">
    <property type="entry name" value="4-PPantetheinyl_Trfase_dom"/>
</dbReference>
<proteinExistence type="predicted"/>
<accession>A0ABS5L5D2</accession>
<dbReference type="EMBL" id="JAAFYZ010000264">
    <property type="protein sequence ID" value="MBS2553548.1"/>
    <property type="molecule type" value="Genomic_DNA"/>
</dbReference>
<feature type="region of interest" description="Disordered" evidence="2">
    <location>
        <begin position="1"/>
        <end position="31"/>
    </location>
</feature>
<dbReference type="InterPro" id="IPR041354">
    <property type="entry name" value="4PPT_N"/>
</dbReference>
<evidence type="ECO:0000256" key="2">
    <source>
        <dbReference type="SAM" id="MobiDB-lite"/>
    </source>
</evidence>
<comment type="caution">
    <text evidence="5">The sequence shown here is derived from an EMBL/GenBank/DDBJ whole genome shotgun (WGS) entry which is preliminary data.</text>
</comment>
<feature type="domain" description="4'-phosphopantetheinyl transferase N-terminal" evidence="4">
    <location>
        <begin position="58"/>
        <end position="125"/>
    </location>
</feature>
<gene>
    <name evidence="5" type="ORF">KGQ19_42515</name>
</gene>
<dbReference type="InterPro" id="IPR037143">
    <property type="entry name" value="4-PPantetheinyl_Trfase_dom_sf"/>
</dbReference>
<evidence type="ECO:0000313" key="6">
    <source>
        <dbReference type="Proteomes" id="UP000730482"/>
    </source>
</evidence>
<dbReference type="Pfam" id="PF01648">
    <property type="entry name" value="ACPS"/>
    <property type="match status" value="1"/>
</dbReference>
<feature type="compositionally biased region" description="Basic and acidic residues" evidence="2">
    <location>
        <begin position="13"/>
        <end position="30"/>
    </location>
</feature>
<organism evidence="5 6">
    <name type="scientific">Catenulispora pinistramenti</name>
    <dbReference type="NCBI Taxonomy" id="2705254"/>
    <lineage>
        <taxon>Bacteria</taxon>
        <taxon>Bacillati</taxon>
        <taxon>Actinomycetota</taxon>
        <taxon>Actinomycetes</taxon>
        <taxon>Catenulisporales</taxon>
        <taxon>Catenulisporaceae</taxon>
        <taxon>Catenulispora</taxon>
    </lineage>
</organism>
<dbReference type="SUPFAM" id="SSF56214">
    <property type="entry name" value="4'-phosphopantetheinyl transferase"/>
    <property type="match status" value="1"/>
</dbReference>
<dbReference type="PRINTS" id="PR01399">
    <property type="entry name" value="ENTSNTHTASED"/>
</dbReference>
<dbReference type="Pfam" id="PF17837">
    <property type="entry name" value="4PPT_N"/>
    <property type="match status" value="1"/>
</dbReference>
<reference evidence="5 6" key="1">
    <citation type="submission" date="2020-02" db="EMBL/GenBank/DDBJ databases">
        <title>Acidophilic actinobacteria isolated from forest soil.</title>
        <authorList>
            <person name="Golinska P."/>
        </authorList>
    </citation>
    <scope>NUCLEOTIDE SEQUENCE [LARGE SCALE GENOMIC DNA]</scope>
    <source>
        <strain evidence="5 6">NL8</strain>
    </source>
</reference>
<name>A0ABS5L5D2_9ACTN</name>
<dbReference type="PANTHER" id="PTHR38096:SF1">
    <property type="entry name" value="ENTEROBACTIN SYNTHASE COMPONENT D"/>
    <property type="match status" value="1"/>
</dbReference>
<dbReference type="Proteomes" id="UP000730482">
    <property type="component" value="Unassembled WGS sequence"/>
</dbReference>
<evidence type="ECO:0000256" key="1">
    <source>
        <dbReference type="ARBA" id="ARBA00022679"/>
    </source>
</evidence>
<feature type="domain" description="4'-phosphopantetheinyl transferase" evidence="3">
    <location>
        <begin position="132"/>
        <end position="214"/>
    </location>
</feature>
<dbReference type="GO" id="GO:0016740">
    <property type="term" value="F:transferase activity"/>
    <property type="evidence" value="ECO:0007669"/>
    <property type="project" value="UniProtKB-KW"/>
</dbReference>
<keyword evidence="6" id="KW-1185">Reference proteome</keyword>
<protein>
    <submittedName>
        <fullName evidence="5">4'-phosphopantetheinyl transferase superfamily protein</fullName>
    </submittedName>
</protein>
<evidence type="ECO:0000259" key="4">
    <source>
        <dbReference type="Pfam" id="PF17837"/>
    </source>
</evidence>
<evidence type="ECO:0000313" key="5">
    <source>
        <dbReference type="EMBL" id="MBS2553548.1"/>
    </source>
</evidence>
<keyword evidence="1 5" id="KW-0808">Transferase</keyword>